<proteinExistence type="predicted"/>
<accession>A0A2P2M2Z6</accession>
<dbReference type="AlphaFoldDB" id="A0A2P2M2Z6"/>
<sequence>MLEDVRPGRQDLTAFQGYLRLLASGLFRSRRPFHLGLMVYDFLLVLWLSRKTLIPSICYRISADSNPQLGMTS</sequence>
<name>A0A2P2M2Z6_RHIMU</name>
<protein>
    <submittedName>
        <fullName evidence="1">G-box-binding factor 3-like isoform X4</fullName>
    </submittedName>
</protein>
<reference evidence="1" key="1">
    <citation type="submission" date="2018-02" db="EMBL/GenBank/DDBJ databases">
        <title>Rhizophora mucronata_Transcriptome.</title>
        <authorList>
            <person name="Meera S.P."/>
            <person name="Sreeshan A."/>
            <person name="Augustine A."/>
        </authorList>
    </citation>
    <scope>NUCLEOTIDE SEQUENCE</scope>
    <source>
        <tissue evidence="1">Leaf</tissue>
    </source>
</reference>
<organism evidence="1">
    <name type="scientific">Rhizophora mucronata</name>
    <name type="common">Asiatic mangrove</name>
    <dbReference type="NCBI Taxonomy" id="61149"/>
    <lineage>
        <taxon>Eukaryota</taxon>
        <taxon>Viridiplantae</taxon>
        <taxon>Streptophyta</taxon>
        <taxon>Embryophyta</taxon>
        <taxon>Tracheophyta</taxon>
        <taxon>Spermatophyta</taxon>
        <taxon>Magnoliopsida</taxon>
        <taxon>eudicotyledons</taxon>
        <taxon>Gunneridae</taxon>
        <taxon>Pentapetalae</taxon>
        <taxon>rosids</taxon>
        <taxon>fabids</taxon>
        <taxon>Malpighiales</taxon>
        <taxon>Rhizophoraceae</taxon>
        <taxon>Rhizophora</taxon>
    </lineage>
</organism>
<dbReference type="EMBL" id="GGEC01044106">
    <property type="protein sequence ID" value="MBX24590.1"/>
    <property type="molecule type" value="Transcribed_RNA"/>
</dbReference>
<evidence type="ECO:0000313" key="1">
    <source>
        <dbReference type="EMBL" id="MBX24590.1"/>
    </source>
</evidence>